<sequence>MTSLRCGAFSLFRPRFSASKSLPSFYSAGQLSWPPRTDIVPDMFANNTAFTIGPELIDATDAVEMQTLKVSIDYTTGSVQEMDYGDYNYTESSEHFRSLKDHLTGLLDAQEQLRKLIQKQSSESTGVPPAFMEIFHTDASLHPLQLSFQTAFARLWRDTYGQSPHREVNSVLKQLTERWLGVGRDLFVLYSLGSLTYVNKALASPEKRWTDAAAAHRIATLFRVFFRSDLTHLDSLVPSSLDDYDDVYRIATASRRLIDLAYQKGMRVSWPTFASTTLSESLGKNFTGGLAEKIATVNFDVRPGRHGGGFKFSMPWGLAYMNVFFRISLEPCRQQQRVHVYAPRLLSRISFYTHEEEILLPPLYPLRVVNLKTEKGGRSGPQFHISLATDCTAAPRSE</sequence>
<dbReference type="Gene3D" id="3.90.176.10">
    <property type="entry name" value="Toxin ADP-ribosyltransferase, Chain A, domain 1"/>
    <property type="match status" value="1"/>
</dbReference>
<dbReference type="InParanoid" id="A0A0G4ESX1"/>
<keyword evidence="2" id="KW-1185">Reference proteome</keyword>
<name>A0A0G4ESX1_VITBC</name>
<evidence type="ECO:0000313" key="2">
    <source>
        <dbReference type="Proteomes" id="UP000041254"/>
    </source>
</evidence>
<dbReference type="AlphaFoldDB" id="A0A0G4ESX1"/>
<dbReference type="SUPFAM" id="SSF56399">
    <property type="entry name" value="ADP-ribosylation"/>
    <property type="match status" value="1"/>
</dbReference>
<reference evidence="1 2" key="1">
    <citation type="submission" date="2014-11" db="EMBL/GenBank/DDBJ databases">
        <authorList>
            <person name="Zhu J."/>
            <person name="Qi W."/>
            <person name="Song R."/>
        </authorList>
    </citation>
    <scope>NUCLEOTIDE SEQUENCE [LARGE SCALE GENOMIC DNA]</scope>
</reference>
<accession>A0A0G4ESX1</accession>
<dbReference type="PhylomeDB" id="A0A0G4ESX1"/>
<dbReference type="EMBL" id="CDMY01000299">
    <property type="protein sequence ID" value="CEM00811.1"/>
    <property type="molecule type" value="Genomic_DNA"/>
</dbReference>
<organism evidence="1 2">
    <name type="scientific">Vitrella brassicaformis (strain CCMP3155)</name>
    <dbReference type="NCBI Taxonomy" id="1169540"/>
    <lineage>
        <taxon>Eukaryota</taxon>
        <taxon>Sar</taxon>
        <taxon>Alveolata</taxon>
        <taxon>Colpodellida</taxon>
        <taxon>Vitrellaceae</taxon>
        <taxon>Vitrella</taxon>
    </lineage>
</organism>
<dbReference type="Proteomes" id="UP000041254">
    <property type="component" value="Unassembled WGS sequence"/>
</dbReference>
<evidence type="ECO:0000313" key="1">
    <source>
        <dbReference type="EMBL" id="CEM00811.1"/>
    </source>
</evidence>
<protein>
    <submittedName>
        <fullName evidence="1">Uncharacterized protein</fullName>
    </submittedName>
</protein>
<gene>
    <name evidence="1" type="ORF">Vbra_2131</name>
</gene>
<proteinExistence type="predicted"/>
<dbReference type="VEuPathDB" id="CryptoDB:Vbra_2131"/>